<comment type="similarity">
    <text evidence="1">Belongs to the methyltransferase superfamily. RsmH family.</text>
</comment>
<dbReference type="InterPro" id="IPR002903">
    <property type="entry name" value="RsmH"/>
</dbReference>
<dbReference type="EMBL" id="MLJW01000193">
    <property type="protein sequence ID" value="OIQ94090.1"/>
    <property type="molecule type" value="Genomic_DNA"/>
</dbReference>
<dbReference type="NCBIfam" id="TIGR00006">
    <property type="entry name" value="16S rRNA (cytosine(1402)-N(4))-methyltransferase RsmH"/>
    <property type="match status" value="1"/>
</dbReference>
<name>A0A1J5RFF2_9ZZZZ</name>
<dbReference type="GO" id="GO:0070475">
    <property type="term" value="P:rRNA base methylation"/>
    <property type="evidence" value="ECO:0007669"/>
    <property type="project" value="TreeGrafter"/>
</dbReference>
<dbReference type="AlphaFoldDB" id="A0A1J5RFF2"/>
<evidence type="ECO:0000256" key="2">
    <source>
        <dbReference type="ARBA" id="ARBA00022603"/>
    </source>
</evidence>
<dbReference type="HAMAP" id="MF_01007">
    <property type="entry name" value="16SrRNA_methyltr_H"/>
    <property type="match status" value="1"/>
</dbReference>
<dbReference type="SUPFAM" id="SSF81799">
    <property type="entry name" value="Putative methyltransferase TM0872, insert domain"/>
    <property type="match status" value="1"/>
</dbReference>
<dbReference type="Gene3D" id="3.40.50.150">
    <property type="entry name" value="Vaccinia Virus protein VP39"/>
    <property type="match status" value="1"/>
</dbReference>
<comment type="caution">
    <text evidence="5">The sequence shown here is derived from an EMBL/GenBank/DDBJ whole genome shotgun (WGS) entry which is preliminary data.</text>
</comment>
<proteinExistence type="inferred from homology"/>
<keyword evidence="2 5" id="KW-0489">Methyltransferase</keyword>
<keyword evidence="4" id="KW-0949">S-adenosyl-L-methionine</keyword>
<dbReference type="Gene3D" id="1.10.150.170">
    <property type="entry name" value="Putative methyltransferase TM0872, insert domain"/>
    <property type="match status" value="1"/>
</dbReference>
<dbReference type="GO" id="GO:0005737">
    <property type="term" value="C:cytoplasm"/>
    <property type="evidence" value="ECO:0007669"/>
    <property type="project" value="TreeGrafter"/>
</dbReference>
<evidence type="ECO:0000256" key="1">
    <source>
        <dbReference type="ARBA" id="ARBA00010396"/>
    </source>
</evidence>
<reference evidence="5" key="1">
    <citation type="submission" date="2016-10" db="EMBL/GenBank/DDBJ databases">
        <title>Sequence of Gallionella enrichment culture.</title>
        <authorList>
            <person name="Poehlein A."/>
            <person name="Muehling M."/>
            <person name="Daniel R."/>
        </authorList>
    </citation>
    <scope>NUCLEOTIDE SEQUENCE</scope>
</reference>
<dbReference type="PANTHER" id="PTHR11265:SF0">
    <property type="entry name" value="12S RRNA N4-METHYLCYTIDINE METHYLTRANSFERASE"/>
    <property type="match status" value="1"/>
</dbReference>
<evidence type="ECO:0000256" key="3">
    <source>
        <dbReference type="ARBA" id="ARBA00022679"/>
    </source>
</evidence>
<dbReference type="PIRSF" id="PIRSF004486">
    <property type="entry name" value="MraW"/>
    <property type="match status" value="1"/>
</dbReference>
<dbReference type="Pfam" id="PF01795">
    <property type="entry name" value="Methyltransf_5"/>
    <property type="match status" value="1"/>
</dbReference>
<accession>A0A1J5RFF2</accession>
<organism evidence="5">
    <name type="scientific">mine drainage metagenome</name>
    <dbReference type="NCBI Taxonomy" id="410659"/>
    <lineage>
        <taxon>unclassified sequences</taxon>
        <taxon>metagenomes</taxon>
        <taxon>ecological metagenomes</taxon>
    </lineage>
</organism>
<protein>
    <submittedName>
        <fullName evidence="5">Ribosomal RNA small subunit methyltransferase H</fullName>
        <ecNumber evidence="5">2.1.1.199</ecNumber>
    </submittedName>
</protein>
<dbReference type="InterPro" id="IPR029063">
    <property type="entry name" value="SAM-dependent_MTases_sf"/>
</dbReference>
<dbReference type="InterPro" id="IPR023397">
    <property type="entry name" value="SAM-dep_MeTrfase_MraW_recog"/>
</dbReference>
<gene>
    <name evidence="5" type="primary">rsmH_9</name>
    <name evidence="5" type="ORF">GALL_239080</name>
</gene>
<sequence>MPSTPVHAAATLQHRTVLLHEAVDRLVTDTAGIYLDATFGRGGHTRELLSRLAPAGRVVALDRDPQAIAAGRELAQADARLTLVHAPFSAFGEVLNGLEIASVRGMLFDLGVSSPQIDETRRGFSFRGDAPLDMRMDTTQGATAAQFLAEASVDEITRVLRDYGDERAAFPIAKALVARRERGEPVTRTAELAALVAQAVRSREAGQDPATRTFQALRIHVNAELAELEAALAQVMARLADGGRLVVISFHSLEDRMVKQFMASQARAPELTREQRRMPVEPAPFHPGLKLLAKLRPGPAEVGANPRARSAIMRVAERLPEAEAA</sequence>
<dbReference type="GO" id="GO:0071424">
    <property type="term" value="F:rRNA (cytosine-N4-)-methyltransferase activity"/>
    <property type="evidence" value="ECO:0007669"/>
    <property type="project" value="TreeGrafter"/>
</dbReference>
<dbReference type="SUPFAM" id="SSF53335">
    <property type="entry name" value="S-adenosyl-L-methionine-dependent methyltransferases"/>
    <property type="match status" value="1"/>
</dbReference>
<evidence type="ECO:0000313" key="5">
    <source>
        <dbReference type="EMBL" id="OIQ94090.1"/>
    </source>
</evidence>
<keyword evidence="3 5" id="KW-0808">Transferase</keyword>
<dbReference type="EC" id="2.1.1.199" evidence="5"/>
<evidence type="ECO:0000256" key="4">
    <source>
        <dbReference type="ARBA" id="ARBA00022691"/>
    </source>
</evidence>
<dbReference type="PANTHER" id="PTHR11265">
    <property type="entry name" value="S-ADENOSYL-METHYLTRANSFERASE MRAW"/>
    <property type="match status" value="1"/>
</dbReference>